<gene>
    <name evidence="2" type="primary">KAFR0C00350</name>
    <name evidence="2" type="ORF">KAFR_0C00350</name>
</gene>
<protein>
    <recommendedName>
        <fullName evidence="1">Transcription regulator Rua1 C-terminal domain-containing protein</fullName>
    </recommendedName>
</protein>
<dbReference type="InParanoid" id="H2ARN1"/>
<dbReference type="HOGENOM" id="CLU_055691_0_0_1"/>
<reference evidence="2 3" key="1">
    <citation type="journal article" date="2011" name="Proc. Natl. Acad. Sci. U.S.A.">
        <title>Evolutionary erosion of yeast sex chromosomes by mating-type switching accidents.</title>
        <authorList>
            <person name="Gordon J.L."/>
            <person name="Armisen D."/>
            <person name="Proux-Wera E."/>
            <person name="Oheigeartaigh S.S."/>
            <person name="Byrne K.P."/>
            <person name="Wolfe K.H."/>
        </authorList>
    </citation>
    <scope>NUCLEOTIDE SEQUENCE [LARGE SCALE GENOMIC DNA]</scope>
    <source>
        <strain evidence="3">ATCC 22294 / BCRC 22015 / CBS 2517 / CECT 1963 / NBRC 1671 / NRRL Y-8276</strain>
    </source>
</reference>
<evidence type="ECO:0000259" key="1">
    <source>
        <dbReference type="Pfam" id="PF14616"/>
    </source>
</evidence>
<dbReference type="RefSeq" id="XP_003956166.1">
    <property type="nucleotide sequence ID" value="XM_003956117.1"/>
</dbReference>
<name>H2ARN1_KAZAF</name>
<dbReference type="EMBL" id="HE650823">
    <property type="protein sequence ID" value="CCF57031.1"/>
    <property type="molecule type" value="Genomic_DNA"/>
</dbReference>
<dbReference type="Pfam" id="PF14616">
    <property type="entry name" value="Rua1_C"/>
    <property type="match status" value="1"/>
</dbReference>
<dbReference type="OrthoDB" id="3981139at2759"/>
<keyword evidence="3" id="KW-1185">Reference proteome</keyword>
<dbReference type="eggNOG" id="ENOG502RXYS">
    <property type="taxonomic scope" value="Eukaryota"/>
</dbReference>
<proteinExistence type="predicted"/>
<dbReference type="InterPro" id="IPR028012">
    <property type="entry name" value="Rua1_C"/>
</dbReference>
<sequence>MVIYSYTFVPDHRIASDDLNCWIDDTTPFVPLQKALAAEHSSRPHSVPSSRISSTTASLCRVFNDCTNISNSNSNSNASTIHKRKFSLKADEKALSQSIFKLFNEKSMICKHEKDQGKSLFIPPRSFQHHIIPKWLKENYSTGGFELFRDMNSSDSPCDTITMENIDWISYRYLRKTQDSETKEVLCRFCVGKNWLDFRFYFKHLLFSHGIITKLKDPNEPMQKTLFFQQSSWDTVIIFELLPLPDLFYSFKFNTGNRRTHVKCPSCYMWIRLGWCEYDEILDLSASNDVDFFKTINLLRDDKIKDEKAEYEKFTLTQKRDRSLIDGFYENYFKHYVECNEIDLNSLYVDVT</sequence>
<feature type="domain" description="Transcription regulator Rua1 C-terminal" evidence="1">
    <location>
        <begin position="169"/>
        <end position="275"/>
    </location>
</feature>
<dbReference type="GeneID" id="13884951"/>
<evidence type="ECO:0000313" key="2">
    <source>
        <dbReference type="EMBL" id="CCF57031.1"/>
    </source>
</evidence>
<dbReference type="FunCoup" id="H2ARN1">
    <property type="interactions" value="29"/>
</dbReference>
<organism evidence="2 3">
    <name type="scientific">Kazachstania africana (strain ATCC 22294 / BCRC 22015 / CBS 2517 / CECT 1963 / NBRC 1671 / NRRL Y-8276)</name>
    <name type="common">Yeast</name>
    <name type="synonym">Kluyveromyces africanus</name>
    <dbReference type="NCBI Taxonomy" id="1071382"/>
    <lineage>
        <taxon>Eukaryota</taxon>
        <taxon>Fungi</taxon>
        <taxon>Dikarya</taxon>
        <taxon>Ascomycota</taxon>
        <taxon>Saccharomycotina</taxon>
        <taxon>Saccharomycetes</taxon>
        <taxon>Saccharomycetales</taxon>
        <taxon>Saccharomycetaceae</taxon>
        <taxon>Kazachstania</taxon>
    </lineage>
</organism>
<dbReference type="AlphaFoldDB" id="H2ARN1"/>
<accession>H2ARN1</accession>
<evidence type="ECO:0000313" key="3">
    <source>
        <dbReference type="Proteomes" id="UP000005220"/>
    </source>
</evidence>
<dbReference type="KEGG" id="kaf:KAFR_0C00350"/>
<dbReference type="Proteomes" id="UP000005220">
    <property type="component" value="Chromosome 3"/>
</dbReference>